<dbReference type="EMBL" id="LT670818">
    <property type="protein sequence ID" value="SHH41950.1"/>
    <property type="molecule type" value="Genomic_DNA"/>
</dbReference>
<keyword evidence="2" id="KW-0732">Signal</keyword>
<dbReference type="Proteomes" id="UP000190675">
    <property type="component" value="Chromosome I"/>
</dbReference>
<feature type="chain" id="PRO_5009913789" evidence="2">
    <location>
        <begin position="22"/>
        <end position="162"/>
    </location>
</feature>
<reference evidence="3 4" key="1">
    <citation type="submission" date="2016-11" db="EMBL/GenBank/DDBJ databases">
        <authorList>
            <person name="Jaros S."/>
            <person name="Januszkiewicz K."/>
            <person name="Wedrychowicz H."/>
        </authorList>
    </citation>
    <scope>NUCLEOTIDE SEQUENCE [LARGE SCALE GENOMIC DNA]</scope>
    <source>
        <strain evidence="3 4">GAS242</strain>
    </source>
</reference>
<evidence type="ECO:0000313" key="4">
    <source>
        <dbReference type="Proteomes" id="UP000190675"/>
    </source>
</evidence>
<feature type="compositionally biased region" description="Basic and acidic residues" evidence="1">
    <location>
        <begin position="94"/>
        <end position="112"/>
    </location>
</feature>
<accession>A0A1M5STY7</accession>
<evidence type="ECO:0000256" key="1">
    <source>
        <dbReference type="SAM" id="MobiDB-lite"/>
    </source>
</evidence>
<evidence type="ECO:0000256" key="2">
    <source>
        <dbReference type="SAM" id="SignalP"/>
    </source>
</evidence>
<feature type="signal peptide" evidence="2">
    <location>
        <begin position="1"/>
        <end position="21"/>
    </location>
</feature>
<evidence type="ECO:0000313" key="3">
    <source>
        <dbReference type="EMBL" id="SHH41950.1"/>
    </source>
</evidence>
<feature type="compositionally biased region" description="Polar residues" evidence="1">
    <location>
        <begin position="36"/>
        <end position="47"/>
    </location>
</feature>
<sequence>MRIVGPPIGCLVLLAAIAIKAGTAASRPPAIEPLPDQTTAGSGVPQDTLTKADKLEIAYVRKVIPVEPITGFAKATPEPSLPLPTTVPKIASRHWHDPNSIKVTKDPQDKRIKSSQSKRGQESKKSKNVEPSKAVVDLRPCRRPEGLAGLLSALNLAPGCDT</sequence>
<feature type="region of interest" description="Disordered" evidence="1">
    <location>
        <begin position="28"/>
        <end position="47"/>
    </location>
</feature>
<proteinExistence type="predicted"/>
<protein>
    <submittedName>
        <fullName evidence="3">Uncharacterized protein</fullName>
    </submittedName>
</protein>
<name>A0A1M5STY7_9BRAD</name>
<feature type="compositionally biased region" description="Basic and acidic residues" evidence="1">
    <location>
        <begin position="119"/>
        <end position="130"/>
    </location>
</feature>
<gene>
    <name evidence="3" type="ORF">SAMN05444169_7369</name>
</gene>
<organism evidence="3 4">
    <name type="scientific">Bradyrhizobium erythrophlei</name>
    <dbReference type="NCBI Taxonomy" id="1437360"/>
    <lineage>
        <taxon>Bacteria</taxon>
        <taxon>Pseudomonadati</taxon>
        <taxon>Pseudomonadota</taxon>
        <taxon>Alphaproteobacteria</taxon>
        <taxon>Hyphomicrobiales</taxon>
        <taxon>Nitrobacteraceae</taxon>
        <taxon>Bradyrhizobium</taxon>
    </lineage>
</organism>
<feature type="region of interest" description="Disordered" evidence="1">
    <location>
        <begin position="74"/>
        <end position="135"/>
    </location>
</feature>
<dbReference type="AlphaFoldDB" id="A0A1M5STY7"/>